<dbReference type="InterPro" id="IPR013563">
    <property type="entry name" value="Oligopep_ABC_C"/>
</dbReference>
<dbReference type="PANTHER" id="PTHR43776">
    <property type="entry name" value="TRANSPORT ATP-BINDING PROTEIN"/>
    <property type="match status" value="1"/>
</dbReference>
<accession>A0ABD5UQJ4</accession>
<dbReference type="InterPro" id="IPR003593">
    <property type="entry name" value="AAA+_ATPase"/>
</dbReference>
<dbReference type="PROSITE" id="PS00211">
    <property type="entry name" value="ABC_TRANSPORTER_1"/>
    <property type="match status" value="1"/>
</dbReference>
<evidence type="ECO:0000256" key="1">
    <source>
        <dbReference type="ARBA" id="ARBA00005417"/>
    </source>
</evidence>
<dbReference type="CDD" id="cd03257">
    <property type="entry name" value="ABC_NikE_OppD_transporters"/>
    <property type="match status" value="1"/>
</dbReference>
<sequence length="453" mass="49044">MSGDEPLLRVEGLEKYYESETDFIDRLFGRRKEVKAVDGVSFEIREGETLGLVGESGCGKSSIGRSILRLREPTAGSVYFKGRDVTALSDGELRDLRKEMQIIFQNPRSSLNPRLTVNDIIGEALDIHGLEDDTTRDARIKELLERVGLNASHANRYPHEFSGGQLQRIGIARALAVDPDFIVCDEPVSALDVSVQAQILNLLEDLQEELGIAYLFIAHDLSVVEHISDQIAVMYLGTIAEIGTPEELFEPPQHPYTEALLSAIPEPDPLWEGDRVLLEGSVPSPIDPPSGCTFHTRCPRVIPPADYDFEQEEWHAVMSLRHRAREGDIALAALDDEDSLPATIREEFDIPSPLSDPAAENAVGEAIEAIAAERFADAAELLNETFETPCTTDEPALRRTDAGRIACHLFDPDYAGEPGDAEEAGGGGEAGDSGAGSTADDEAVAGSAASGGD</sequence>
<dbReference type="EMBL" id="JBHSXI010000009">
    <property type="protein sequence ID" value="MFC6889151.1"/>
    <property type="molecule type" value="Genomic_DNA"/>
</dbReference>
<feature type="compositionally biased region" description="Gly residues" evidence="5">
    <location>
        <begin position="424"/>
        <end position="434"/>
    </location>
</feature>
<keyword evidence="8" id="KW-1185">Reference proteome</keyword>
<dbReference type="SMART" id="SM00382">
    <property type="entry name" value="AAA"/>
    <property type="match status" value="1"/>
</dbReference>
<evidence type="ECO:0000259" key="6">
    <source>
        <dbReference type="PROSITE" id="PS50893"/>
    </source>
</evidence>
<reference evidence="7 8" key="1">
    <citation type="journal article" date="2019" name="Int. J. Syst. Evol. Microbiol.">
        <title>The Global Catalogue of Microorganisms (GCM) 10K type strain sequencing project: providing services to taxonomists for standard genome sequencing and annotation.</title>
        <authorList>
            <consortium name="The Broad Institute Genomics Platform"/>
            <consortium name="The Broad Institute Genome Sequencing Center for Infectious Disease"/>
            <person name="Wu L."/>
            <person name="Ma J."/>
        </authorList>
    </citation>
    <scope>NUCLEOTIDE SEQUENCE [LARGE SCALE GENOMIC DNA]</scope>
    <source>
        <strain evidence="7 8">Y73</strain>
    </source>
</reference>
<dbReference type="InterPro" id="IPR050319">
    <property type="entry name" value="ABC_transp_ATP-bind"/>
</dbReference>
<comment type="caution">
    <text evidence="7">The sequence shown here is derived from an EMBL/GenBank/DDBJ whole genome shotgun (WGS) entry which is preliminary data.</text>
</comment>
<dbReference type="InterPro" id="IPR027417">
    <property type="entry name" value="P-loop_NTPase"/>
</dbReference>
<evidence type="ECO:0000256" key="5">
    <source>
        <dbReference type="SAM" id="MobiDB-lite"/>
    </source>
</evidence>
<dbReference type="AlphaFoldDB" id="A0ABD5UQJ4"/>
<dbReference type="Gene3D" id="3.40.50.300">
    <property type="entry name" value="P-loop containing nucleotide triphosphate hydrolases"/>
    <property type="match status" value="1"/>
</dbReference>
<feature type="region of interest" description="Disordered" evidence="5">
    <location>
        <begin position="411"/>
        <end position="453"/>
    </location>
</feature>
<dbReference type="FunFam" id="3.40.50.300:FF:000016">
    <property type="entry name" value="Oligopeptide ABC transporter ATP-binding component"/>
    <property type="match status" value="1"/>
</dbReference>
<comment type="similarity">
    <text evidence="1">Belongs to the ABC transporter superfamily.</text>
</comment>
<organism evidence="7 8">
    <name type="scientific">Halorubrum trueperi</name>
    <dbReference type="NCBI Taxonomy" id="2004704"/>
    <lineage>
        <taxon>Archaea</taxon>
        <taxon>Methanobacteriati</taxon>
        <taxon>Methanobacteriota</taxon>
        <taxon>Stenosarchaea group</taxon>
        <taxon>Halobacteria</taxon>
        <taxon>Halobacteriales</taxon>
        <taxon>Haloferacaceae</taxon>
        <taxon>Halorubrum</taxon>
    </lineage>
</organism>
<evidence type="ECO:0000256" key="3">
    <source>
        <dbReference type="ARBA" id="ARBA00022741"/>
    </source>
</evidence>
<dbReference type="GO" id="GO:0055085">
    <property type="term" value="P:transmembrane transport"/>
    <property type="evidence" value="ECO:0007669"/>
    <property type="project" value="UniProtKB-ARBA"/>
</dbReference>
<evidence type="ECO:0000256" key="2">
    <source>
        <dbReference type="ARBA" id="ARBA00022448"/>
    </source>
</evidence>
<dbReference type="Pfam" id="PF00005">
    <property type="entry name" value="ABC_tran"/>
    <property type="match status" value="1"/>
</dbReference>
<dbReference type="InterPro" id="IPR017871">
    <property type="entry name" value="ABC_transporter-like_CS"/>
</dbReference>
<keyword evidence="4 7" id="KW-0067">ATP-binding</keyword>
<dbReference type="RefSeq" id="WP_379767437.1">
    <property type="nucleotide sequence ID" value="NZ_JBHSXI010000009.1"/>
</dbReference>
<dbReference type="Pfam" id="PF08352">
    <property type="entry name" value="oligo_HPY"/>
    <property type="match status" value="1"/>
</dbReference>
<dbReference type="PROSITE" id="PS50893">
    <property type="entry name" value="ABC_TRANSPORTER_2"/>
    <property type="match status" value="1"/>
</dbReference>
<gene>
    <name evidence="7" type="ORF">ACFQEY_09005</name>
</gene>
<dbReference type="GO" id="GO:0005524">
    <property type="term" value="F:ATP binding"/>
    <property type="evidence" value="ECO:0007669"/>
    <property type="project" value="UniProtKB-KW"/>
</dbReference>
<keyword evidence="2" id="KW-0813">Transport</keyword>
<proteinExistence type="inferred from homology"/>
<dbReference type="InterPro" id="IPR003439">
    <property type="entry name" value="ABC_transporter-like_ATP-bd"/>
</dbReference>
<evidence type="ECO:0000313" key="7">
    <source>
        <dbReference type="EMBL" id="MFC6889151.1"/>
    </source>
</evidence>
<evidence type="ECO:0000256" key="4">
    <source>
        <dbReference type="ARBA" id="ARBA00022840"/>
    </source>
</evidence>
<dbReference type="NCBIfam" id="TIGR01727">
    <property type="entry name" value="oligo_HPY"/>
    <property type="match status" value="1"/>
</dbReference>
<keyword evidence="3" id="KW-0547">Nucleotide-binding</keyword>
<protein>
    <submittedName>
        <fullName evidence="7">ABC transporter ATP-binding protein</fullName>
    </submittedName>
</protein>
<dbReference type="PANTHER" id="PTHR43776:SF7">
    <property type="entry name" value="D,D-DIPEPTIDE TRANSPORT ATP-BINDING PROTEIN DDPF-RELATED"/>
    <property type="match status" value="1"/>
</dbReference>
<dbReference type="Proteomes" id="UP001596333">
    <property type="component" value="Unassembled WGS sequence"/>
</dbReference>
<dbReference type="SUPFAM" id="SSF52540">
    <property type="entry name" value="P-loop containing nucleoside triphosphate hydrolases"/>
    <property type="match status" value="1"/>
</dbReference>
<name>A0ABD5UQJ4_9EURY</name>
<evidence type="ECO:0000313" key="8">
    <source>
        <dbReference type="Proteomes" id="UP001596333"/>
    </source>
</evidence>
<feature type="domain" description="ABC transporter" evidence="6">
    <location>
        <begin position="8"/>
        <end position="261"/>
    </location>
</feature>